<dbReference type="Proteomes" id="UP001359886">
    <property type="component" value="Unassembled WGS sequence"/>
</dbReference>
<keyword evidence="5" id="KW-1185">Reference proteome</keyword>
<dbReference type="SUPFAM" id="SSF52540">
    <property type="entry name" value="P-loop containing nucleoside triphosphate hydrolases"/>
    <property type="match status" value="1"/>
</dbReference>
<proteinExistence type="inferred from homology"/>
<dbReference type="Pfam" id="PF00685">
    <property type="entry name" value="Sulfotransfer_1"/>
    <property type="match status" value="1"/>
</dbReference>
<evidence type="ECO:0000313" key="5">
    <source>
        <dbReference type="Proteomes" id="UP001359886"/>
    </source>
</evidence>
<dbReference type="InterPro" id="IPR027417">
    <property type="entry name" value="P-loop_NTPase"/>
</dbReference>
<gene>
    <name evidence="4" type="ORF">V3330_04595</name>
</gene>
<dbReference type="GO" id="GO:0008146">
    <property type="term" value="F:sulfotransferase activity"/>
    <property type="evidence" value="ECO:0007669"/>
    <property type="project" value="InterPro"/>
</dbReference>
<comment type="similarity">
    <text evidence="1">Belongs to the sulfotransferase 1 family.</text>
</comment>
<reference evidence="4 5" key="1">
    <citation type="submission" date="2024-02" db="EMBL/GenBank/DDBJ databases">
        <title>A novel Wenzhouxiangellaceae bacterium, isolated from coastal sediments.</title>
        <authorList>
            <person name="Du Z.-J."/>
            <person name="Ye Y.-Q."/>
            <person name="Zhang X.-Y."/>
        </authorList>
    </citation>
    <scope>NUCLEOTIDE SEQUENCE [LARGE SCALE GENOMIC DNA]</scope>
    <source>
        <strain evidence="4 5">CH-27</strain>
    </source>
</reference>
<dbReference type="EMBL" id="JAZHOG010000002">
    <property type="protein sequence ID" value="MEJ8566893.1"/>
    <property type="molecule type" value="Genomic_DNA"/>
</dbReference>
<dbReference type="AlphaFoldDB" id="A0AAW9RDM2"/>
<accession>A0AAW9RDM2</accession>
<feature type="domain" description="Sulfotransferase" evidence="3">
    <location>
        <begin position="55"/>
        <end position="226"/>
    </location>
</feature>
<organism evidence="4 5">
    <name type="scientific">Elongatibacter sediminis</name>
    <dbReference type="NCBI Taxonomy" id="3119006"/>
    <lineage>
        <taxon>Bacteria</taxon>
        <taxon>Pseudomonadati</taxon>
        <taxon>Pseudomonadota</taxon>
        <taxon>Gammaproteobacteria</taxon>
        <taxon>Chromatiales</taxon>
        <taxon>Wenzhouxiangellaceae</taxon>
        <taxon>Elongatibacter</taxon>
    </lineage>
</organism>
<dbReference type="PANTHER" id="PTHR11783">
    <property type="entry name" value="SULFOTRANSFERASE SULT"/>
    <property type="match status" value="1"/>
</dbReference>
<evidence type="ECO:0000256" key="1">
    <source>
        <dbReference type="ARBA" id="ARBA00005771"/>
    </source>
</evidence>
<evidence type="ECO:0000256" key="2">
    <source>
        <dbReference type="ARBA" id="ARBA00022679"/>
    </source>
</evidence>
<comment type="caution">
    <text evidence="4">The sequence shown here is derived from an EMBL/GenBank/DDBJ whole genome shotgun (WGS) entry which is preliminary data.</text>
</comment>
<evidence type="ECO:0000313" key="4">
    <source>
        <dbReference type="EMBL" id="MEJ8566893.1"/>
    </source>
</evidence>
<evidence type="ECO:0000259" key="3">
    <source>
        <dbReference type="Pfam" id="PF00685"/>
    </source>
</evidence>
<dbReference type="InterPro" id="IPR000863">
    <property type="entry name" value="Sulfotransferase_dom"/>
</dbReference>
<dbReference type="Gene3D" id="3.40.50.300">
    <property type="entry name" value="P-loop containing nucleotide triphosphate hydrolases"/>
    <property type="match status" value="1"/>
</dbReference>
<sequence>MIVLSNAMPKSGSTLLANYQEQLLEMTGQQSGQDALKRAFGGRYVAEPRLTALIRLLGINFLSGTVVVKNHWELTALLKSFVKLGVVKVTMNFRDPRDVILSALDHGRRSRAKGVKTGEFTEYHSVVDSIPFVKKLVSVFIAWSDYSPVHLIKYEDLISEPVTELKKMAAFLEWEVSEDQVRSVVQHQRTVRKEALNFNKGTTQRWKVEMTDDEVAQTTKAFEPFLTQMDYEISI</sequence>
<name>A0AAW9RDM2_9GAMM</name>
<protein>
    <submittedName>
        <fullName evidence="4">Sulfotransferase domain-containing protein</fullName>
    </submittedName>
</protein>
<keyword evidence="2" id="KW-0808">Transferase</keyword>